<gene>
    <name evidence="2" type="ORF">JHE00_03605</name>
</gene>
<protein>
    <submittedName>
        <fullName evidence="2">DUF4097 family beta strand repeat protein</fullName>
    </submittedName>
</protein>
<dbReference type="Proteomes" id="UP000635245">
    <property type="component" value="Unassembled WGS sequence"/>
</dbReference>
<dbReference type="Pfam" id="PF13349">
    <property type="entry name" value="DUF4097"/>
    <property type="match status" value="1"/>
</dbReference>
<keyword evidence="3" id="KW-1185">Reference proteome</keyword>
<feature type="domain" description="DUF4097" evidence="1">
    <location>
        <begin position="26"/>
        <end position="252"/>
    </location>
</feature>
<evidence type="ECO:0000313" key="3">
    <source>
        <dbReference type="Proteomes" id="UP000635245"/>
    </source>
</evidence>
<accession>A0A934V3T8</accession>
<dbReference type="InterPro" id="IPR025164">
    <property type="entry name" value="Toastrack_DUF4097"/>
</dbReference>
<dbReference type="EMBL" id="JAENJH010000001">
    <property type="protein sequence ID" value="MBK1783400.1"/>
    <property type="molecule type" value="Genomic_DNA"/>
</dbReference>
<evidence type="ECO:0000259" key="1">
    <source>
        <dbReference type="Pfam" id="PF13349"/>
    </source>
</evidence>
<proteinExistence type="predicted"/>
<name>A0A934V3T8_9PSEU</name>
<organism evidence="2 3">
    <name type="scientific">Prauserella cavernicola</name>
    <dbReference type="NCBI Taxonomy" id="2800127"/>
    <lineage>
        <taxon>Bacteria</taxon>
        <taxon>Bacillati</taxon>
        <taxon>Actinomycetota</taxon>
        <taxon>Actinomycetes</taxon>
        <taxon>Pseudonocardiales</taxon>
        <taxon>Pseudonocardiaceae</taxon>
        <taxon>Prauserella</taxon>
    </lineage>
</organism>
<dbReference type="RefSeq" id="WP_200314693.1">
    <property type="nucleotide sequence ID" value="NZ_JAENJH010000001.1"/>
</dbReference>
<comment type="caution">
    <text evidence="2">The sequence shown here is derived from an EMBL/GenBank/DDBJ whole genome shotgun (WGS) entry which is preliminary data.</text>
</comment>
<sequence length="282" mass="28755">MPTFETPEPISATIELVVGHLRISASDRADTVVEVRPSNESDESDVHAAEQTRVEYSGGQLLVRAPKSRPLDFSNKSRSVDVTIELPSGSAVTGDAALADIGGTGRLGDCRVKLATGHVQFDHTGSLDLHTSAGNVSVGRIDGHAEVSTGSGKLGIGELRGSGVVKNSNGTCELGTVTGKLRLRTANGDLSVGSSADGLEAKTANGNIRVGEATGGPLALETGMGSVEVGIPAGTAAWLDAKTGYGRVDSDLGGGSGEPGPTDESIEVRARTAMGDIVIRRS</sequence>
<dbReference type="AlphaFoldDB" id="A0A934V3T8"/>
<evidence type="ECO:0000313" key="2">
    <source>
        <dbReference type="EMBL" id="MBK1783400.1"/>
    </source>
</evidence>
<reference evidence="2" key="1">
    <citation type="submission" date="2020-12" db="EMBL/GenBank/DDBJ databases">
        <title>Prauserella sp. ASG 168, a novel actinomycete isolated from cave rock.</title>
        <authorList>
            <person name="Suriyachadkun C."/>
        </authorList>
    </citation>
    <scope>NUCLEOTIDE SEQUENCE</scope>
    <source>
        <strain evidence="2">ASG 168</strain>
    </source>
</reference>